<evidence type="ECO:0000313" key="4">
    <source>
        <dbReference type="Proteomes" id="UP000316181"/>
    </source>
</evidence>
<keyword evidence="1" id="KW-0472">Membrane</keyword>
<dbReference type="CDD" id="cd11614">
    <property type="entry name" value="SAF_CpaB_FlgA_like"/>
    <property type="match status" value="1"/>
</dbReference>
<name>A0A542SP06_9MICO</name>
<keyword evidence="1" id="KW-0812">Transmembrane</keyword>
<dbReference type="Gene3D" id="3.90.1210.10">
    <property type="entry name" value="Antifreeze-like/N-acetylneuraminic acid synthase C-terminal domain"/>
    <property type="match status" value="1"/>
</dbReference>
<keyword evidence="4" id="KW-1185">Reference proteome</keyword>
<accession>A0A542SP06</accession>
<evidence type="ECO:0000259" key="2">
    <source>
        <dbReference type="SMART" id="SM00858"/>
    </source>
</evidence>
<feature type="transmembrane region" description="Helical" evidence="1">
    <location>
        <begin position="21"/>
        <end position="42"/>
    </location>
</feature>
<sequence>MSSQQVSARPWYLRRKLLAWWLYRTRPLAIVLVAVGVIAALLPRPAPVGSIVVAARDISAGQSLTAADLEQVSVSGTLHAGWGLTARIAEVAGRSAVRDIARGNAIASDMVGDDALAPYLAGGRQAVPVAVAEPRVARSLRPGDRVDVLVPDADADGGARILARSALVVPWPDATGGGASGAQSDAVLVGVEAAEAAAIAAYGSLTSVTLVMVTAQATSD</sequence>
<keyword evidence="1" id="KW-1133">Transmembrane helix</keyword>
<dbReference type="SMART" id="SM00858">
    <property type="entry name" value="SAF"/>
    <property type="match status" value="1"/>
</dbReference>
<feature type="domain" description="SAF" evidence="2">
    <location>
        <begin position="49"/>
        <end position="112"/>
    </location>
</feature>
<evidence type="ECO:0000256" key="1">
    <source>
        <dbReference type="SAM" id="Phobius"/>
    </source>
</evidence>
<comment type="caution">
    <text evidence="3">The sequence shown here is derived from an EMBL/GenBank/DDBJ whole genome shotgun (WGS) entry which is preliminary data.</text>
</comment>
<gene>
    <name evidence="3" type="ORF">FB389_0978</name>
</gene>
<dbReference type="Proteomes" id="UP000316181">
    <property type="component" value="Unassembled WGS sequence"/>
</dbReference>
<evidence type="ECO:0000313" key="3">
    <source>
        <dbReference type="EMBL" id="TQK76312.1"/>
    </source>
</evidence>
<dbReference type="RefSeq" id="WP_142111608.1">
    <property type="nucleotide sequence ID" value="NZ_BAAATB010000002.1"/>
</dbReference>
<dbReference type="AlphaFoldDB" id="A0A542SP06"/>
<dbReference type="Pfam" id="PF08666">
    <property type="entry name" value="SAF"/>
    <property type="match status" value="1"/>
</dbReference>
<dbReference type="InterPro" id="IPR013974">
    <property type="entry name" value="SAF"/>
</dbReference>
<dbReference type="EMBL" id="VFNV01000001">
    <property type="protein sequence ID" value="TQK76312.1"/>
    <property type="molecule type" value="Genomic_DNA"/>
</dbReference>
<proteinExistence type="predicted"/>
<protein>
    <submittedName>
        <fullName evidence="3">Flp pilus assembly protein CpaB</fullName>
    </submittedName>
</protein>
<organism evidence="3 4">
    <name type="scientific">Rarobacter incanus</name>
    <dbReference type="NCBI Taxonomy" id="153494"/>
    <lineage>
        <taxon>Bacteria</taxon>
        <taxon>Bacillati</taxon>
        <taxon>Actinomycetota</taxon>
        <taxon>Actinomycetes</taxon>
        <taxon>Micrococcales</taxon>
        <taxon>Rarobacteraceae</taxon>
        <taxon>Rarobacter</taxon>
    </lineage>
</organism>
<reference evidence="3 4" key="1">
    <citation type="submission" date="2019-06" db="EMBL/GenBank/DDBJ databases">
        <title>Sequencing the genomes of 1000 actinobacteria strains.</title>
        <authorList>
            <person name="Klenk H.-P."/>
        </authorList>
    </citation>
    <scope>NUCLEOTIDE SEQUENCE [LARGE SCALE GENOMIC DNA]</scope>
    <source>
        <strain evidence="3 4">DSM 10596</strain>
    </source>
</reference>